<name>A0A0N0P7W4_LEPSE</name>
<proteinExistence type="predicted"/>
<feature type="region of interest" description="Disordered" evidence="1">
    <location>
        <begin position="71"/>
        <end position="111"/>
    </location>
</feature>
<sequence length="111" mass="12057">MSNLLQRLFLQVLTKLGSESAVIQRAAQKAARTQHHFTHSTVLPASEKAGVWLGAAAREVYLDVKAATSYLKGESPQSESDTNERLHGRASTAAGPTTQSKKESGQQRPFH</sequence>
<evidence type="ECO:0000313" key="2">
    <source>
        <dbReference type="EMBL" id="KPI89259.1"/>
    </source>
</evidence>
<keyword evidence="3" id="KW-1185">Reference proteome</keyword>
<dbReference type="AlphaFoldDB" id="A0A0N0P7W4"/>
<comment type="caution">
    <text evidence="2">The sequence shown here is derived from an EMBL/GenBank/DDBJ whole genome shotgun (WGS) entry which is preliminary data.</text>
</comment>
<dbReference type="EMBL" id="LJSK01000027">
    <property type="protein sequence ID" value="KPI89259.1"/>
    <property type="molecule type" value="Genomic_DNA"/>
</dbReference>
<evidence type="ECO:0000313" key="3">
    <source>
        <dbReference type="Proteomes" id="UP000038009"/>
    </source>
</evidence>
<protein>
    <submittedName>
        <fullName evidence="2">Uncharacterized protein</fullName>
    </submittedName>
</protein>
<gene>
    <name evidence="2" type="ORF">ABL78_1592</name>
</gene>
<evidence type="ECO:0000256" key="1">
    <source>
        <dbReference type="SAM" id="MobiDB-lite"/>
    </source>
</evidence>
<reference evidence="2 3" key="1">
    <citation type="journal article" date="2015" name="PLoS Pathog.">
        <title>Leptomonas seymouri: Adaptations to the Dixenous Life Cycle Analyzed by Genome Sequencing, Transcriptome Profiling and Co-infection with Leishmania donovani.</title>
        <authorList>
            <person name="Kraeva N."/>
            <person name="Butenko A."/>
            <person name="Hlavacova J."/>
            <person name="Kostygov A."/>
            <person name="Myskova J."/>
            <person name="Grybchuk D."/>
            <person name="Lestinova T."/>
            <person name="Votypka J."/>
            <person name="Volf P."/>
            <person name="Opperdoes F."/>
            <person name="Flegontov P."/>
            <person name="Lukes J."/>
            <person name="Yurchenko V."/>
        </authorList>
    </citation>
    <scope>NUCLEOTIDE SEQUENCE [LARGE SCALE GENOMIC DNA]</scope>
    <source>
        <strain evidence="2 3">ATCC 30220</strain>
    </source>
</reference>
<organism evidence="2 3">
    <name type="scientific">Leptomonas seymouri</name>
    <dbReference type="NCBI Taxonomy" id="5684"/>
    <lineage>
        <taxon>Eukaryota</taxon>
        <taxon>Discoba</taxon>
        <taxon>Euglenozoa</taxon>
        <taxon>Kinetoplastea</taxon>
        <taxon>Metakinetoplastina</taxon>
        <taxon>Trypanosomatida</taxon>
        <taxon>Trypanosomatidae</taxon>
        <taxon>Leishmaniinae</taxon>
        <taxon>Leptomonas</taxon>
    </lineage>
</organism>
<dbReference type="VEuPathDB" id="TriTrypDB:Lsey_0027_0100"/>
<accession>A0A0N0P7W4</accession>
<dbReference type="OrthoDB" id="262040at2759"/>
<dbReference type="OMA" id="QHHFTHS"/>
<dbReference type="Proteomes" id="UP000038009">
    <property type="component" value="Unassembled WGS sequence"/>
</dbReference>